<dbReference type="GO" id="GO:0005829">
    <property type="term" value="C:cytosol"/>
    <property type="evidence" value="ECO:0007669"/>
    <property type="project" value="TreeGrafter"/>
</dbReference>
<comment type="caution">
    <text evidence="12">The sequence shown here is derived from an EMBL/GenBank/DDBJ whole genome shotgun (WGS) entry which is preliminary data.</text>
</comment>
<dbReference type="AlphaFoldDB" id="A0A917BCX0"/>
<dbReference type="InterPro" id="IPR017812">
    <property type="entry name" value="Mycothiol_ligase_MshC"/>
</dbReference>
<dbReference type="InterPro" id="IPR024909">
    <property type="entry name" value="Cys-tRNA/MSH_ligase"/>
</dbReference>
<name>A0A917BCX0_9MICO</name>
<keyword evidence="7 10" id="KW-0862">Zinc</keyword>
<accession>A0A917BCX0</accession>
<evidence type="ECO:0000256" key="8">
    <source>
        <dbReference type="ARBA" id="ARBA00022840"/>
    </source>
</evidence>
<dbReference type="GO" id="GO:0035446">
    <property type="term" value="F:cysteine-glucosaminylinositol ligase activity"/>
    <property type="evidence" value="ECO:0007669"/>
    <property type="project" value="UniProtKB-UniRule"/>
</dbReference>
<comment type="subunit">
    <text evidence="3 10">Monomer.</text>
</comment>
<comment type="similarity">
    <text evidence="2 10">Belongs to the class-I aminoacyl-tRNA synthetase family. MshC subfamily.</text>
</comment>
<keyword evidence="13" id="KW-1185">Reference proteome</keyword>
<organism evidence="12 13">
    <name type="scientific">Subtercola lobariae</name>
    <dbReference type="NCBI Taxonomy" id="1588641"/>
    <lineage>
        <taxon>Bacteria</taxon>
        <taxon>Bacillati</taxon>
        <taxon>Actinomycetota</taxon>
        <taxon>Actinomycetes</taxon>
        <taxon>Micrococcales</taxon>
        <taxon>Microbacteriaceae</taxon>
        <taxon>Subtercola</taxon>
    </lineage>
</organism>
<feature type="short sequence motif" description="'KMSKS' region" evidence="10">
    <location>
        <begin position="347"/>
        <end position="351"/>
    </location>
</feature>
<dbReference type="InterPro" id="IPR032678">
    <property type="entry name" value="tRNA-synt_1_cat_dom"/>
</dbReference>
<dbReference type="PANTHER" id="PTHR10890:SF3">
    <property type="entry name" value="CYSTEINE--TRNA LIGASE, CYTOPLASMIC"/>
    <property type="match status" value="1"/>
</dbReference>
<feature type="binding site" evidence="10">
    <location>
        <position position="341"/>
    </location>
    <ligand>
        <name>L-cysteinyl-5'-AMP</name>
        <dbReference type="ChEBI" id="CHEBI:144924"/>
    </ligand>
</feature>
<dbReference type="Pfam" id="PF01406">
    <property type="entry name" value="tRNA-synt_1e"/>
    <property type="match status" value="2"/>
</dbReference>
<feature type="binding site" evidence="10">
    <location>
        <begin position="45"/>
        <end position="48"/>
    </location>
    <ligand>
        <name>L-cysteinyl-5'-AMP</name>
        <dbReference type="ChEBI" id="CHEBI:144924"/>
    </ligand>
</feature>
<dbReference type="InterPro" id="IPR014729">
    <property type="entry name" value="Rossmann-like_a/b/a_fold"/>
</dbReference>
<feature type="binding site" evidence="10">
    <location>
        <position position="315"/>
    </location>
    <ligand>
        <name>Zn(2+)</name>
        <dbReference type="ChEBI" id="CHEBI:29105"/>
    </ligand>
</feature>
<keyword evidence="5 10" id="KW-0479">Metal-binding</keyword>
<comment type="cofactor">
    <cofactor evidence="10">
        <name>Zn(2+)</name>
        <dbReference type="ChEBI" id="CHEBI:29105"/>
    </cofactor>
    <text evidence="10">Binds 1 zinc ion per subunit.</text>
</comment>
<dbReference type="Proteomes" id="UP000598775">
    <property type="component" value="Unassembled WGS sequence"/>
</dbReference>
<feature type="binding site" evidence="10">
    <location>
        <position position="60"/>
    </location>
    <ligand>
        <name>L-cysteinyl-5'-AMP</name>
        <dbReference type="ChEBI" id="CHEBI:144924"/>
    </ligand>
</feature>
<protein>
    <recommendedName>
        <fullName evidence="10">L-cysteine:1D-myo-inositol 2-amino-2-deoxy-alpha-D-glucopyranoside ligase</fullName>
        <shortName evidence="10">L-Cys:GlcN-Ins ligase</shortName>
        <ecNumber evidence="10">6.3.1.13</ecNumber>
    </recommendedName>
    <alternativeName>
        <fullName evidence="10">Mycothiol ligase</fullName>
        <shortName evidence="10">MSH ligase</shortName>
    </alternativeName>
</protein>
<dbReference type="GO" id="GO:0006423">
    <property type="term" value="P:cysteinyl-tRNA aminoacylation"/>
    <property type="evidence" value="ECO:0007669"/>
    <property type="project" value="TreeGrafter"/>
</dbReference>
<keyword evidence="8 10" id="KW-0067">ATP-binding</keyword>
<comment type="catalytic activity">
    <reaction evidence="9 10">
        <text>1D-myo-inositol 2-amino-2-deoxy-alpha-D-glucopyranoside + L-cysteine + ATP = 1D-myo-inositol 2-(L-cysteinylamino)-2-deoxy-alpha-D-glucopyranoside + AMP + diphosphate + H(+)</text>
        <dbReference type="Rhea" id="RHEA:26176"/>
        <dbReference type="ChEBI" id="CHEBI:15378"/>
        <dbReference type="ChEBI" id="CHEBI:30616"/>
        <dbReference type="ChEBI" id="CHEBI:33019"/>
        <dbReference type="ChEBI" id="CHEBI:35235"/>
        <dbReference type="ChEBI" id="CHEBI:58886"/>
        <dbReference type="ChEBI" id="CHEBI:58887"/>
        <dbReference type="ChEBI" id="CHEBI:456215"/>
        <dbReference type="EC" id="6.3.1.13"/>
    </reaction>
</comment>
<dbReference type="GO" id="GO:0005524">
    <property type="term" value="F:ATP binding"/>
    <property type="evidence" value="ECO:0007669"/>
    <property type="project" value="UniProtKB-KW"/>
</dbReference>
<dbReference type="HAMAP" id="MF_01697">
    <property type="entry name" value="MshC"/>
    <property type="match status" value="1"/>
</dbReference>
<sequence>MHSWRSPDVPTLPGVGSEPRLFNQATGQIEQTAVGADARAGLYVCGITPYDATHLGHASTYLAFDTLNRLWLDAGFTLNYAQNITDIDDPLLERAAATGVDWRELAASQIELFRGDMQALRILAPQNYVAVTEVIDEIAAAVAELLHLGFAYTVPTPDASNPGDSDVYFDAARAAADTSWHLGFESRYDRDTMLEVFAQRGGDPERPGKHDALDPLLWRVARAGEPSWPTDGAADLDDEATAAAAAAAASANSSNRPVSSSADVGVTAATGTLGWPAGIGAGRPGWHIECSVIALQHLGTDFAVQGGGSDLIFPHHEFSAAHATALTGEPFAGIHAHTGMVAYQGEKMSKSLGNLVLVSRLTAAGVDARVIRLALLAHHYRSDWEYSEADLERASTRLTAYTKASRTELDDAEAVTLLGRLRERLADDLDTPAALDELDAWFAARPLTPLVEGALDALLGIRLS</sequence>
<evidence type="ECO:0000313" key="13">
    <source>
        <dbReference type="Proteomes" id="UP000598775"/>
    </source>
</evidence>
<dbReference type="GO" id="GO:0010125">
    <property type="term" value="P:mycothiol biosynthetic process"/>
    <property type="evidence" value="ECO:0007669"/>
    <property type="project" value="UniProtKB-UniRule"/>
</dbReference>
<feature type="domain" description="tRNA synthetases class I catalytic" evidence="11">
    <location>
        <begin position="37"/>
        <end position="230"/>
    </location>
</feature>
<evidence type="ECO:0000256" key="4">
    <source>
        <dbReference type="ARBA" id="ARBA00022598"/>
    </source>
</evidence>
<feature type="domain" description="tRNA synthetases class I catalytic" evidence="11">
    <location>
        <begin position="270"/>
        <end position="395"/>
    </location>
</feature>
<dbReference type="EMBL" id="BMGP01000005">
    <property type="protein sequence ID" value="GGF32551.1"/>
    <property type="molecule type" value="Genomic_DNA"/>
</dbReference>
<evidence type="ECO:0000256" key="6">
    <source>
        <dbReference type="ARBA" id="ARBA00022741"/>
    </source>
</evidence>
<dbReference type="PANTHER" id="PTHR10890">
    <property type="entry name" value="CYSTEINYL-TRNA SYNTHETASE"/>
    <property type="match status" value="1"/>
</dbReference>
<feature type="binding site" evidence="10">
    <location>
        <begin position="308"/>
        <end position="310"/>
    </location>
    <ligand>
        <name>L-cysteinyl-5'-AMP</name>
        <dbReference type="ChEBI" id="CHEBI:144924"/>
    </ligand>
</feature>
<dbReference type="Gene3D" id="3.40.50.620">
    <property type="entry name" value="HUPs"/>
    <property type="match status" value="1"/>
</dbReference>
<evidence type="ECO:0000256" key="7">
    <source>
        <dbReference type="ARBA" id="ARBA00022833"/>
    </source>
</evidence>
<dbReference type="PRINTS" id="PR00983">
    <property type="entry name" value="TRNASYNTHCYS"/>
</dbReference>
<dbReference type="GO" id="GO:0004817">
    <property type="term" value="F:cysteine-tRNA ligase activity"/>
    <property type="evidence" value="ECO:0007669"/>
    <property type="project" value="TreeGrafter"/>
</dbReference>
<evidence type="ECO:0000313" key="12">
    <source>
        <dbReference type="EMBL" id="GGF32551.1"/>
    </source>
</evidence>
<dbReference type="EC" id="6.3.1.13" evidence="10"/>
<comment type="function">
    <text evidence="1 10">Catalyzes the ATP-dependent condensation of GlcN-Ins and L-cysteine to form L-Cys-GlcN-Ins.</text>
</comment>
<feature type="binding site" evidence="10">
    <location>
        <begin position="83"/>
        <end position="85"/>
    </location>
    <ligand>
        <name>L-cysteinyl-5'-AMP</name>
        <dbReference type="ChEBI" id="CHEBI:144924"/>
    </ligand>
</feature>
<evidence type="ECO:0000256" key="10">
    <source>
        <dbReference type="HAMAP-Rule" id="MF_01697"/>
    </source>
</evidence>
<dbReference type="SUPFAM" id="SSF52374">
    <property type="entry name" value="Nucleotidylyl transferase"/>
    <property type="match status" value="1"/>
</dbReference>
<evidence type="ECO:0000259" key="11">
    <source>
        <dbReference type="Pfam" id="PF01406"/>
    </source>
</evidence>
<dbReference type="GO" id="GO:0008270">
    <property type="term" value="F:zinc ion binding"/>
    <property type="evidence" value="ECO:0007669"/>
    <property type="project" value="UniProtKB-UniRule"/>
</dbReference>
<evidence type="ECO:0000256" key="3">
    <source>
        <dbReference type="ARBA" id="ARBA00011245"/>
    </source>
</evidence>
<feature type="short sequence motif" description="'ERGGDP' region" evidence="10">
    <location>
        <begin position="199"/>
        <end position="204"/>
    </location>
</feature>
<feature type="binding site" evidence="10">
    <location>
        <position position="45"/>
    </location>
    <ligand>
        <name>Zn(2+)</name>
        <dbReference type="ChEBI" id="CHEBI:29105"/>
    </ligand>
</feature>
<evidence type="ECO:0000256" key="1">
    <source>
        <dbReference type="ARBA" id="ARBA00003679"/>
    </source>
</evidence>
<evidence type="ECO:0000256" key="2">
    <source>
        <dbReference type="ARBA" id="ARBA00007723"/>
    </source>
</evidence>
<gene>
    <name evidence="10 12" type="primary">mshC</name>
    <name evidence="12" type="ORF">GCM10011399_27110</name>
</gene>
<keyword evidence="4 10" id="KW-0436">Ligase</keyword>
<proteinExistence type="inferred from homology"/>
<evidence type="ECO:0000256" key="5">
    <source>
        <dbReference type="ARBA" id="ARBA00022723"/>
    </source>
</evidence>
<reference evidence="12 13" key="1">
    <citation type="journal article" date="2014" name="Int. J. Syst. Evol. Microbiol.">
        <title>Complete genome sequence of Corynebacterium casei LMG S-19264T (=DSM 44701T), isolated from a smear-ripened cheese.</title>
        <authorList>
            <consortium name="US DOE Joint Genome Institute (JGI-PGF)"/>
            <person name="Walter F."/>
            <person name="Albersmeier A."/>
            <person name="Kalinowski J."/>
            <person name="Ruckert C."/>
        </authorList>
    </citation>
    <scope>NUCLEOTIDE SEQUENCE [LARGE SCALE GENOMIC DNA]</scope>
    <source>
        <strain evidence="12 13">CGMCC 1.12976</strain>
    </source>
</reference>
<evidence type="ECO:0000256" key="9">
    <source>
        <dbReference type="ARBA" id="ARBA00048350"/>
    </source>
</evidence>
<keyword evidence="6 10" id="KW-0547">Nucleotide-binding</keyword>
<dbReference type="RefSeq" id="WP_188679151.1">
    <property type="nucleotide sequence ID" value="NZ_BMGP01000005.1"/>
</dbReference>
<feature type="short sequence motif" description="'HIGH' region" evidence="10">
    <location>
        <begin position="47"/>
        <end position="57"/>
    </location>
</feature>
<feature type="binding site" evidence="10">
    <location>
        <position position="286"/>
    </location>
    <ligand>
        <name>L-cysteinyl-5'-AMP</name>
        <dbReference type="ChEBI" id="CHEBI:144924"/>
    </ligand>
</feature>
<dbReference type="Gene3D" id="1.20.120.640">
    <property type="entry name" value="Anticodon-binding domain of a subclass of class I aminoacyl-tRNA synthetases"/>
    <property type="match status" value="1"/>
</dbReference>
<feature type="binding site" evidence="10">
    <location>
        <position position="290"/>
    </location>
    <ligand>
        <name>Zn(2+)</name>
        <dbReference type="ChEBI" id="CHEBI:29105"/>
    </ligand>
</feature>